<evidence type="ECO:0000256" key="1">
    <source>
        <dbReference type="ARBA" id="ARBA00022786"/>
    </source>
</evidence>
<evidence type="ECO:0000259" key="2">
    <source>
        <dbReference type="Pfam" id="PF12436"/>
    </source>
</evidence>
<evidence type="ECO:0000313" key="4">
    <source>
        <dbReference type="Proteomes" id="UP000267606"/>
    </source>
</evidence>
<accession>A0A183HGI2</accession>
<dbReference type="AlphaFoldDB" id="A0A183HGI2"/>
<evidence type="ECO:0000313" key="5">
    <source>
        <dbReference type="WBParaSite" id="OFLC_0000659301-mRNA-1"/>
    </source>
</evidence>
<dbReference type="GO" id="GO:0140096">
    <property type="term" value="F:catalytic activity, acting on a protein"/>
    <property type="evidence" value="ECO:0007669"/>
    <property type="project" value="UniProtKB-ARBA"/>
</dbReference>
<reference evidence="3 4" key="2">
    <citation type="submission" date="2018-11" db="EMBL/GenBank/DDBJ databases">
        <authorList>
            <consortium name="Pathogen Informatics"/>
        </authorList>
    </citation>
    <scope>NUCLEOTIDE SEQUENCE [LARGE SCALE GENOMIC DNA]</scope>
</reference>
<dbReference type="STRING" id="387005.A0A183HGI2"/>
<keyword evidence="1" id="KW-0833">Ubl conjugation pathway</keyword>
<gene>
    <name evidence="3" type="ORF">OFLC_LOCUS6594</name>
</gene>
<evidence type="ECO:0000313" key="3">
    <source>
        <dbReference type="EMBL" id="VDO47030.1"/>
    </source>
</evidence>
<protein>
    <submittedName>
        <fullName evidence="5">USP7_ICP0_bdg domain-containing protein</fullName>
    </submittedName>
</protein>
<dbReference type="InterPro" id="IPR024729">
    <property type="entry name" value="USP7_ICP0-binding_dom"/>
</dbReference>
<dbReference type="Gene3D" id="3.10.20.90">
    <property type="entry name" value="Phosphatidylinositol 3-kinase Catalytic Subunit, Chain A, domain 1"/>
    <property type="match status" value="1"/>
</dbReference>
<feature type="domain" description="Ubiquitin carboxyl-terminal hydrolase 7 ICP0-binding" evidence="2">
    <location>
        <begin position="41"/>
        <end position="258"/>
    </location>
</feature>
<keyword evidence="4" id="KW-1185">Reference proteome</keyword>
<dbReference type="EMBL" id="UZAJ01006358">
    <property type="protein sequence ID" value="VDO47030.1"/>
    <property type="molecule type" value="Genomic_DNA"/>
</dbReference>
<dbReference type="WBParaSite" id="OFLC_0000659301-mRNA-1">
    <property type="protein sequence ID" value="OFLC_0000659301-mRNA-1"/>
    <property type="gene ID" value="OFLC_0000659301"/>
</dbReference>
<name>A0A183HGI2_9BILA</name>
<organism evidence="5">
    <name type="scientific">Onchocerca flexuosa</name>
    <dbReference type="NCBI Taxonomy" id="387005"/>
    <lineage>
        <taxon>Eukaryota</taxon>
        <taxon>Metazoa</taxon>
        <taxon>Ecdysozoa</taxon>
        <taxon>Nematoda</taxon>
        <taxon>Chromadorea</taxon>
        <taxon>Rhabditida</taxon>
        <taxon>Spirurina</taxon>
        <taxon>Spiruromorpha</taxon>
        <taxon>Filarioidea</taxon>
        <taxon>Onchocercidae</taxon>
        <taxon>Onchocerca</taxon>
    </lineage>
</organism>
<dbReference type="Pfam" id="PF12436">
    <property type="entry name" value="USP7_ICP0_bdg"/>
    <property type="match status" value="1"/>
</dbReference>
<proteinExistence type="predicted"/>
<dbReference type="Proteomes" id="UP000267606">
    <property type="component" value="Unassembled WGS sequence"/>
</dbReference>
<sequence>MYIYIVSIESEHLSENNFRLWQVHENTIRDERNNALSLNRLRPSTLLKRDSERPHTNRVDMALEGDRNIVFLETAQDSGSSLNGLLPYNEANDMMFFLKYYDADEKMTFFCGHIMINYKSMIRNYLPQILQKARLPPGTELKFYEEIAPERMRPLCIDDMISQDHALVDLVDGALLVFERTDKSTTENNAHLFYTTKYNAMQIEALQNPEGFGTPLNEQFDPILGEISQTWTMGQLMQWIATGIGCSADHILLWKKIVNKGDICCVSQYNEKPTNNHLNEHELRVYSVKDLLGLTGPHRHDPRRQKRYRVYYTKMPISVSDLERRYKMRVQMMDEKMQITVWLFFL</sequence>
<reference evidence="5" key="1">
    <citation type="submission" date="2016-06" db="UniProtKB">
        <authorList>
            <consortium name="WormBaseParasite"/>
        </authorList>
    </citation>
    <scope>IDENTIFICATION</scope>
</reference>